<accession>A0AB34G7F5</accession>
<dbReference type="SUPFAM" id="SSF53383">
    <property type="entry name" value="PLP-dependent transferases"/>
    <property type="match status" value="1"/>
</dbReference>
<protein>
    <submittedName>
        <fullName evidence="7">Aminotransferase</fullName>
    </submittedName>
</protein>
<dbReference type="GO" id="GO:0008483">
    <property type="term" value="F:transaminase activity"/>
    <property type="evidence" value="ECO:0007669"/>
    <property type="project" value="UniProtKB-KW"/>
</dbReference>
<dbReference type="Pfam" id="PF00155">
    <property type="entry name" value="Aminotran_1_2"/>
    <property type="match status" value="1"/>
</dbReference>
<comment type="cofactor">
    <cofactor evidence="1">
        <name>pyridoxal 5'-phosphate</name>
        <dbReference type="ChEBI" id="CHEBI:597326"/>
    </cofactor>
</comment>
<dbReference type="AlphaFoldDB" id="A0AB34G7F5"/>
<dbReference type="GO" id="GO:0030170">
    <property type="term" value="F:pyridoxal phosphate binding"/>
    <property type="evidence" value="ECO:0007669"/>
    <property type="project" value="InterPro"/>
</dbReference>
<evidence type="ECO:0000256" key="2">
    <source>
        <dbReference type="ARBA" id="ARBA00007441"/>
    </source>
</evidence>
<comment type="similarity">
    <text evidence="2">Belongs to the class-I pyridoxal-phosphate-dependent aminotransferase family.</text>
</comment>
<sequence>MGSLAATNQLLTEQSSKLRLSATLEINELVQERLNSGKRVVHLGFGEATFPLQKDVLEAHRGASQDTNYVAVAGLQALRESVSRFQSRRLAFPISPDQVVIAPGSKPLLFALFDILRGDVLLPRPSWVSYEPQVTHAGKRLFWVETDEEDRHTITASSLEATYNAAVATGGDPRIMLINSPSNPTGRAFSEATIETITRFCKSHNITIISDEIYSDITFADEHRGSACASGRLNTDQVILTGGLSKTYSAGGWRVGFAVFPPTQFGKTVQRAVLAYASECWSAASAPAQQAAAIAFDTSPSMDLYRQQVAMVHKHCTLRLYEALRNCGLAVPEPKGAFYVYPSFHPYTRQLEQMGVRTSVGLSRWLIEECGIAALPGSVFGEDDTGLPGGRFRLRMATSYLYFRDQQERYSKGYQLLNGIMEENSSPELPLLDEAIAALETAVAKLKSVA</sequence>
<dbReference type="InterPro" id="IPR050596">
    <property type="entry name" value="AspAT/PAT-like"/>
</dbReference>
<evidence type="ECO:0000256" key="4">
    <source>
        <dbReference type="ARBA" id="ARBA00022679"/>
    </source>
</evidence>
<dbReference type="InterPro" id="IPR004839">
    <property type="entry name" value="Aminotransferase_I/II_large"/>
</dbReference>
<dbReference type="InterPro" id="IPR015424">
    <property type="entry name" value="PyrdxlP-dep_Trfase"/>
</dbReference>
<keyword evidence="4" id="KW-0808">Transferase</keyword>
<dbReference type="Gene3D" id="3.40.640.10">
    <property type="entry name" value="Type I PLP-dependent aspartate aminotransferase-like (Major domain)"/>
    <property type="match status" value="1"/>
</dbReference>
<proteinExistence type="inferred from homology"/>
<dbReference type="PROSITE" id="PS00105">
    <property type="entry name" value="AA_TRANSFER_CLASS_1"/>
    <property type="match status" value="1"/>
</dbReference>
<dbReference type="InterPro" id="IPR004838">
    <property type="entry name" value="NHTrfase_class1_PyrdxlP-BS"/>
</dbReference>
<dbReference type="GO" id="GO:0006520">
    <property type="term" value="P:amino acid metabolic process"/>
    <property type="evidence" value="ECO:0007669"/>
    <property type="project" value="InterPro"/>
</dbReference>
<dbReference type="Proteomes" id="UP001163105">
    <property type="component" value="Unassembled WGS sequence"/>
</dbReference>
<feature type="domain" description="Aminotransferase class I/classII large" evidence="6">
    <location>
        <begin position="40"/>
        <end position="398"/>
    </location>
</feature>
<evidence type="ECO:0000313" key="8">
    <source>
        <dbReference type="Proteomes" id="UP001163105"/>
    </source>
</evidence>
<keyword evidence="8" id="KW-1185">Reference proteome</keyword>
<organism evidence="7 8">
    <name type="scientific">Purpureocillium lavendulum</name>
    <dbReference type="NCBI Taxonomy" id="1247861"/>
    <lineage>
        <taxon>Eukaryota</taxon>
        <taxon>Fungi</taxon>
        <taxon>Dikarya</taxon>
        <taxon>Ascomycota</taxon>
        <taxon>Pezizomycotina</taxon>
        <taxon>Sordariomycetes</taxon>
        <taxon>Hypocreomycetidae</taxon>
        <taxon>Hypocreales</taxon>
        <taxon>Ophiocordycipitaceae</taxon>
        <taxon>Purpureocillium</taxon>
    </lineage>
</organism>
<evidence type="ECO:0000256" key="3">
    <source>
        <dbReference type="ARBA" id="ARBA00022576"/>
    </source>
</evidence>
<gene>
    <name evidence="7" type="ORF">O9K51_02084</name>
</gene>
<dbReference type="Gene3D" id="3.90.1150.10">
    <property type="entry name" value="Aspartate Aminotransferase, domain 1"/>
    <property type="match status" value="1"/>
</dbReference>
<name>A0AB34G7F5_9HYPO</name>
<dbReference type="CDD" id="cd00609">
    <property type="entry name" value="AAT_like"/>
    <property type="match status" value="1"/>
</dbReference>
<dbReference type="InterPro" id="IPR015421">
    <property type="entry name" value="PyrdxlP-dep_Trfase_major"/>
</dbReference>
<dbReference type="InterPro" id="IPR015422">
    <property type="entry name" value="PyrdxlP-dep_Trfase_small"/>
</dbReference>
<dbReference type="PANTHER" id="PTHR46383:SF1">
    <property type="entry name" value="ASPARTATE AMINOTRANSFERASE"/>
    <property type="match status" value="1"/>
</dbReference>
<dbReference type="PANTHER" id="PTHR46383">
    <property type="entry name" value="ASPARTATE AMINOTRANSFERASE"/>
    <property type="match status" value="1"/>
</dbReference>
<evidence type="ECO:0000313" key="7">
    <source>
        <dbReference type="EMBL" id="KAJ6447309.1"/>
    </source>
</evidence>
<comment type="caution">
    <text evidence="7">The sequence shown here is derived from an EMBL/GenBank/DDBJ whole genome shotgun (WGS) entry which is preliminary data.</text>
</comment>
<evidence type="ECO:0000256" key="5">
    <source>
        <dbReference type="ARBA" id="ARBA00022898"/>
    </source>
</evidence>
<keyword evidence="3 7" id="KW-0032">Aminotransferase</keyword>
<evidence type="ECO:0000259" key="6">
    <source>
        <dbReference type="Pfam" id="PF00155"/>
    </source>
</evidence>
<evidence type="ECO:0000256" key="1">
    <source>
        <dbReference type="ARBA" id="ARBA00001933"/>
    </source>
</evidence>
<reference evidence="7" key="1">
    <citation type="submission" date="2023-01" db="EMBL/GenBank/DDBJ databases">
        <title>The growth and conidiation of Purpureocillium lavendulum are regulated by nitrogen source and histone H3K14 acetylation.</title>
        <authorList>
            <person name="Tang P."/>
            <person name="Han J."/>
            <person name="Zhang C."/>
            <person name="Tang P."/>
            <person name="Qi F."/>
            <person name="Zhang K."/>
            <person name="Liang L."/>
        </authorList>
    </citation>
    <scope>NUCLEOTIDE SEQUENCE</scope>
    <source>
        <strain evidence="7">YMF1.00683</strain>
    </source>
</reference>
<keyword evidence="5" id="KW-0663">Pyridoxal phosphate</keyword>
<dbReference type="EMBL" id="JAQHRD010000001">
    <property type="protein sequence ID" value="KAJ6447309.1"/>
    <property type="molecule type" value="Genomic_DNA"/>
</dbReference>